<dbReference type="STRING" id="662367.SAMN05216167_15017"/>
<dbReference type="Proteomes" id="UP000198598">
    <property type="component" value="Unassembled WGS sequence"/>
</dbReference>
<name>A0A1I2HX79_9BACT</name>
<sequence>MFNTLKTLPTVGFFRVKRLSPLRLSGVKKMLALVVYEPL</sequence>
<proteinExistence type="predicted"/>
<keyword evidence="2" id="KW-1185">Reference proteome</keyword>
<dbReference type="AlphaFoldDB" id="A0A1I2HX79"/>
<accession>A0A1I2HX79</accession>
<evidence type="ECO:0000313" key="2">
    <source>
        <dbReference type="Proteomes" id="UP000198598"/>
    </source>
</evidence>
<gene>
    <name evidence="1" type="ORF">SAMN05216167_15017</name>
</gene>
<dbReference type="EMBL" id="FOLQ01000050">
    <property type="protein sequence ID" value="SFF34063.1"/>
    <property type="molecule type" value="Genomic_DNA"/>
</dbReference>
<reference evidence="1 2" key="1">
    <citation type="submission" date="2016-10" db="EMBL/GenBank/DDBJ databases">
        <authorList>
            <person name="de Groot N.N."/>
        </authorList>
    </citation>
    <scope>NUCLEOTIDE SEQUENCE [LARGE SCALE GENOMIC DNA]</scope>
    <source>
        <strain evidence="1 2">DSM 26130</strain>
    </source>
</reference>
<evidence type="ECO:0000313" key="1">
    <source>
        <dbReference type="EMBL" id="SFF34063.1"/>
    </source>
</evidence>
<protein>
    <submittedName>
        <fullName evidence="1">Uncharacterized protein</fullName>
    </submittedName>
</protein>
<organism evidence="1 2">
    <name type="scientific">Spirosoma endophyticum</name>
    <dbReference type="NCBI Taxonomy" id="662367"/>
    <lineage>
        <taxon>Bacteria</taxon>
        <taxon>Pseudomonadati</taxon>
        <taxon>Bacteroidota</taxon>
        <taxon>Cytophagia</taxon>
        <taxon>Cytophagales</taxon>
        <taxon>Cytophagaceae</taxon>
        <taxon>Spirosoma</taxon>
    </lineage>
</organism>